<protein>
    <submittedName>
        <fullName evidence="7">Squalene--hopene cyclase</fullName>
        <ecNumber evidence="7">5.4.99.17</ecNumber>
    </submittedName>
</protein>
<dbReference type="RefSeq" id="WP_129438992.1">
    <property type="nucleotide sequence ID" value="NZ_CP035492.1"/>
</dbReference>
<dbReference type="Pfam" id="PF13243">
    <property type="entry name" value="SQHop_cyclase_C"/>
    <property type="match status" value="1"/>
</dbReference>
<keyword evidence="8" id="KW-1185">Reference proteome</keyword>
<proteinExistence type="inferred from homology"/>
<feature type="domain" description="Squalene cyclase N-terminal" evidence="6">
    <location>
        <begin position="15"/>
        <end position="299"/>
    </location>
</feature>
<dbReference type="NCBIfam" id="TIGR01507">
    <property type="entry name" value="hopene_cyclase"/>
    <property type="match status" value="1"/>
</dbReference>
<dbReference type="InterPro" id="IPR008930">
    <property type="entry name" value="Terpenoid_cyclase/PrenylTrfase"/>
</dbReference>
<dbReference type="UniPathway" id="UPA00337"/>
<evidence type="ECO:0000256" key="4">
    <source>
        <dbReference type="ARBA" id="ARBA00023235"/>
    </source>
</evidence>
<accession>A0A4V0YEZ6</accession>
<evidence type="ECO:0000259" key="6">
    <source>
        <dbReference type="Pfam" id="PF13249"/>
    </source>
</evidence>
<organism evidence="7 8">
    <name type="scientific">Paenibacillus protaetiae</name>
    <dbReference type="NCBI Taxonomy" id="2509456"/>
    <lineage>
        <taxon>Bacteria</taxon>
        <taxon>Bacillati</taxon>
        <taxon>Bacillota</taxon>
        <taxon>Bacilli</taxon>
        <taxon>Bacillales</taxon>
        <taxon>Paenibacillaceae</taxon>
        <taxon>Paenibacillus</taxon>
    </lineage>
</organism>
<evidence type="ECO:0000313" key="7">
    <source>
        <dbReference type="EMBL" id="QAY65941.1"/>
    </source>
</evidence>
<dbReference type="GO" id="GO:0016104">
    <property type="term" value="P:triterpenoid biosynthetic process"/>
    <property type="evidence" value="ECO:0007669"/>
    <property type="project" value="InterPro"/>
</dbReference>
<dbReference type="InterPro" id="IPR032697">
    <property type="entry name" value="SQ_cyclase_N"/>
</dbReference>
<dbReference type="PROSITE" id="PS01074">
    <property type="entry name" value="TERPENE_SYNTHASES"/>
    <property type="match status" value="1"/>
</dbReference>
<dbReference type="EC" id="5.4.99.17" evidence="7"/>
<keyword evidence="4 7" id="KW-0413">Isomerase</keyword>
<dbReference type="SUPFAM" id="SSF48239">
    <property type="entry name" value="Terpenoid cyclases/Protein prenyltransferases"/>
    <property type="match status" value="2"/>
</dbReference>
<dbReference type="OrthoDB" id="9758578at2"/>
<evidence type="ECO:0000256" key="1">
    <source>
        <dbReference type="ARBA" id="ARBA00004999"/>
    </source>
</evidence>
<reference evidence="7 8" key="1">
    <citation type="submission" date="2019-01" db="EMBL/GenBank/DDBJ databases">
        <title>Genome sequencing of strain FW100M-2.</title>
        <authorList>
            <person name="Heo J."/>
            <person name="Kim S.-J."/>
            <person name="Kim J.-S."/>
            <person name="Hong S.-B."/>
            <person name="Kwon S.-W."/>
        </authorList>
    </citation>
    <scope>NUCLEOTIDE SEQUENCE [LARGE SCALE GENOMIC DNA]</scope>
    <source>
        <strain evidence="7 8">FW100M-2</strain>
    </source>
</reference>
<gene>
    <name evidence="7" type="primary">shc</name>
    <name evidence="7" type="ORF">ET464_05620</name>
</gene>
<dbReference type="InterPro" id="IPR002365">
    <property type="entry name" value="Terpene_synthase_CS"/>
</dbReference>
<comment type="pathway">
    <text evidence="1">Secondary metabolite biosynthesis; hopanoid biosynthesis.</text>
</comment>
<evidence type="ECO:0000259" key="5">
    <source>
        <dbReference type="Pfam" id="PF13243"/>
    </source>
</evidence>
<dbReference type="KEGG" id="pprt:ET464_05620"/>
<dbReference type="EMBL" id="CP035492">
    <property type="protein sequence ID" value="QAY65941.1"/>
    <property type="molecule type" value="Genomic_DNA"/>
</dbReference>
<dbReference type="AlphaFoldDB" id="A0A4V0YEZ6"/>
<evidence type="ECO:0000313" key="8">
    <source>
        <dbReference type="Proteomes" id="UP000293568"/>
    </source>
</evidence>
<dbReference type="PANTHER" id="PTHR11764">
    <property type="entry name" value="TERPENE CYCLASE/MUTASE FAMILY MEMBER"/>
    <property type="match status" value="1"/>
</dbReference>
<dbReference type="Proteomes" id="UP000293568">
    <property type="component" value="Chromosome"/>
</dbReference>
<dbReference type="SFLD" id="SFLDG01016">
    <property type="entry name" value="Prenyltransferase_Like_2"/>
    <property type="match status" value="1"/>
</dbReference>
<dbReference type="InterPro" id="IPR032696">
    <property type="entry name" value="SQ_cyclase_C"/>
</dbReference>
<dbReference type="PANTHER" id="PTHR11764:SF20">
    <property type="entry name" value="LANOSTEROL SYNTHASE"/>
    <property type="match status" value="1"/>
</dbReference>
<dbReference type="GO" id="GO:0051007">
    <property type="term" value="F:squalene-hopene cyclase activity"/>
    <property type="evidence" value="ECO:0007669"/>
    <property type="project" value="UniProtKB-EC"/>
</dbReference>
<keyword evidence="3" id="KW-0677">Repeat</keyword>
<evidence type="ECO:0000256" key="2">
    <source>
        <dbReference type="ARBA" id="ARBA00009755"/>
    </source>
</evidence>
<feature type="domain" description="Squalene cyclase C-terminal" evidence="5">
    <location>
        <begin position="314"/>
        <end position="632"/>
    </location>
</feature>
<dbReference type="Pfam" id="PF13249">
    <property type="entry name" value="SQHop_cyclase_N"/>
    <property type="match status" value="1"/>
</dbReference>
<dbReference type="NCBIfam" id="TIGR01787">
    <property type="entry name" value="squalene_cyclas"/>
    <property type="match status" value="1"/>
</dbReference>
<dbReference type="GO" id="GO:0005811">
    <property type="term" value="C:lipid droplet"/>
    <property type="evidence" value="ECO:0007669"/>
    <property type="project" value="InterPro"/>
</dbReference>
<comment type="similarity">
    <text evidence="2">Belongs to the terpene cyclase/mutase family.</text>
</comment>
<dbReference type="Gene3D" id="1.50.10.20">
    <property type="match status" value="2"/>
</dbReference>
<dbReference type="InterPro" id="IPR006400">
    <property type="entry name" value="Hopene-cyclase"/>
</dbReference>
<sequence>MTIDHELREGIAWMSRRLLAQQHSDGSWRFPFDSGTSPDAYLLIVLRTLEIDNEPLLRKLHDRLRSAQQPDGSWKVYPDEEQGNLAATVDAYYALLYSGFSHAGDEQMQLAKQFISEQGGLRKVDSVLTKAFLAATGQYPWPASLVLPIEVLLFPNHFPVNLYDFSSYARVHFIPILLLADRRFSVTTPISPDLSELSATRSELTWEWRPSGDGSRPMDTWVDSLKQAAGSLAGYPAQLREDARRKAERYMLDRIEPDGTLYSYGTATLLMILALLSLGYDKRHPVIMHAVDGLLRTLAVTDDGAYTFMQNTPSAVWDTALLSHALQEAGVPADHPAIQNASAYLLGKQQYKRTDWAVHNPIDIAGGWGFSDSNTLNPDVDDTTAALRAIHRLAAKDEHHTDAWNRGLNWILSMQNKDGGWAAFEKDTDKEWLSWLPIHGARDVATDPSTADLTGRTLEFLGSAGLNHERFACIRRGTEWLMRHQEKDGSWYGRWGICYIYGTWAALTGLSAAGTIPQHPSVQRAVGWLLSIQNEDGGWGESCSSDVKRHYVPLGASIPSQTAWALDALIAVHPRPTSAIDKGIRLLLDMVRSPHGWTSHYPTGGGLPGLFYSDYYSYKSIWPLLALARYQKKYLHS</sequence>
<evidence type="ECO:0000256" key="3">
    <source>
        <dbReference type="ARBA" id="ARBA00022737"/>
    </source>
</evidence>
<name>A0A4V0YEZ6_9BACL</name>
<dbReference type="InterPro" id="IPR018333">
    <property type="entry name" value="Squalene_cyclase"/>
</dbReference>